<keyword evidence="2" id="KW-0677">Repeat</keyword>
<evidence type="ECO:0000256" key="3">
    <source>
        <dbReference type="SAM" id="MobiDB-lite"/>
    </source>
</evidence>
<evidence type="ECO:0000259" key="4">
    <source>
        <dbReference type="PROSITE" id="PS50195"/>
    </source>
</evidence>
<feature type="compositionally biased region" description="Low complexity" evidence="3">
    <location>
        <begin position="1036"/>
        <end position="1052"/>
    </location>
</feature>
<organism evidence="5 6">
    <name type="scientific">Owenia fusiformis</name>
    <name type="common">Polychaete worm</name>
    <dbReference type="NCBI Taxonomy" id="6347"/>
    <lineage>
        <taxon>Eukaryota</taxon>
        <taxon>Metazoa</taxon>
        <taxon>Spiralia</taxon>
        <taxon>Lophotrochozoa</taxon>
        <taxon>Annelida</taxon>
        <taxon>Polychaeta</taxon>
        <taxon>Sedentaria</taxon>
        <taxon>Canalipalpata</taxon>
        <taxon>Sabellida</taxon>
        <taxon>Oweniida</taxon>
        <taxon>Oweniidae</taxon>
        <taxon>Owenia</taxon>
    </lineage>
</organism>
<feature type="region of interest" description="Disordered" evidence="3">
    <location>
        <begin position="528"/>
        <end position="611"/>
    </location>
</feature>
<dbReference type="PROSITE" id="PS51450">
    <property type="entry name" value="LRR"/>
    <property type="match status" value="3"/>
</dbReference>
<dbReference type="EMBL" id="CAIIXF020000005">
    <property type="protein sequence ID" value="CAH1782631.1"/>
    <property type="molecule type" value="Genomic_DNA"/>
</dbReference>
<keyword evidence="1" id="KW-0433">Leucine-rich repeat</keyword>
<dbReference type="Proteomes" id="UP000749559">
    <property type="component" value="Unassembled WGS sequence"/>
</dbReference>
<dbReference type="GO" id="GO:0035091">
    <property type="term" value="F:phosphatidylinositol binding"/>
    <property type="evidence" value="ECO:0007669"/>
    <property type="project" value="InterPro"/>
</dbReference>
<feature type="compositionally biased region" description="Low complexity" evidence="3">
    <location>
        <begin position="570"/>
        <end position="584"/>
    </location>
</feature>
<name>A0A8S4NM41_OWEFU</name>
<dbReference type="InterPro" id="IPR001611">
    <property type="entry name" value="Leu-rich_rpt"/>
</dbReference>
<proteinExistence type="predicted"/>
<accession>A0A8S4NM41</accession>
<dbReference type="SUPFAM" id="SSF52075">
    <property type="entry name" value="Outer arm dynein light chain 1"/>
    <property type="match status" value="1"/>
</dbReference>
<feature type="compositionally biased region" description="Polar residues" evidence="3">
    <location>
        <begin position="475"/>
        <end position="498"/>
    </location>
</feature>
<dbReference type="GO" id="GO:0005737">
    <property type="term" value="C:cytoplasm"/>
    <property type="evidence" value="ECO:0007669"/>
    <property type="project" value="TreeGrafter"/>
</dbReference>
<evidence type="ECO:0000256" key="1">
    <source>
        <dbReference type="ARBA" id="ARBA00022614"/>
    </source>
</evidence>
<gene>
    <name evidence="5" type="ORF">OFUS_LOCUS9059</name>
</gene>
<dbReference type="PROSITE" id="PS50195">
    <property type="entry name" value="PX"/>
    <property type="match status" value="1"/>
</dbReference>
<sequence>MAQFGRNLEGLSSSHTVKIPEVETIDKYTVYIIHVTIGQYYWTLRHRYSEFSELHEKLVASHAIEKNLLPPKKLFGNLSEGFIEKRRKDLESYLEKLLQSLAPLPPLLANFLHFDKYEIHGITQSLAEDLYHKGDMILQCNELYYLTPLQLYSITHRLKLAEPTCDSGDSKRDLGHALDFITRLKYLQIYGSDTLVGTSNLNMNDLQYDMTQFKSLKSLEFDGSNPGMVSGLENIKKSLIKLSVHSCLTKVKDILLQELMPVWSASSDAATASGWTNLAFADFSCNAIRHLDESVKLMPKVGHLDLSHNVLERVDHLNYLINLTYLDLSYNKLTTLDSLHTKLGNVKTLNLAGNKLESLAGLSKLYSLENLNISENEISQILEVKHLANLPCLEAVNLDKNPVTIVLEYRVKVLEFFQERAPEILLDGEKANQRELDTVAVLVAIQKGKKAKEKIKKQLTRKPTVEADINETSNEASNIQQADQMHPQESSVSESEGLSNDPEEFRHQVESIRRQGGEAWLHLLNRLTTPNSSSSSHPQQGKTKSSFYVGAGGAEGGVPSYEQPTAITMTHPPSHPASHTAHPSGQTSRDEPTQTESQSPESPLPKPAGRLSLLSADLPNITSTDFVEHIQDLVHKVTPPTDHSSFDEHFNEEKPHHILWCPCIQYCNPQRERSTCIVVTNENIHIFETVATEKPSSHGFPVLKHFYKMGLINIQEMIVGYRWLYVRLEESFLGMEGTFTLMTSNPARTESFISAINTVYKLKSKEQQRVIPPPDVVYCKAGTDEVLKRSLNEIEGLSDLSKIEVKLYMHVNAAVGGSFDYPTRALLLTSNHLYLIREDFVHHPRPQFELDAPSNAQFQILCCYPISSRISGIDLYDCATIVTPTLLSKKQRAKQAKCHLAYGVKLTFDSATSIEHRQPSSVLDIRVQTSELRDTFLGSLTEARAQIANSSPKLNPTRTRHVEISDTVTEIADTVQTVKISHQDNVDTPSAIECTTPLKNDDDVNDNQNDKTSQPQAESEVARDEKGATGGVSPDTTSAESYETASSEVTSTPPLRPFYLDLEGGYPDKELTDHIAMCITNMPTLKPISDQLAALSTMKSYQVFDYFHKNVAQIGVDYEELRHVMWSSVTPFVSPTQEIYSLVMLSTKAVYFISDVHVQKKEGSQPWKSHSRHQSDSFVSKPKKKQQLSGPVDIHSSGSGASPGIIHKGSHRLVRPYMVLLLTDLKQVHVGMFDQSFRLSGMKPETVFACLPRDFTQTELFVKQLMSSLSMRLPSPGSDITSSDSEPDLYKEFQSSRSDSMVEYIHPSKVKFIYPSEETISELTFLITEGIRGKKPKLGDLNILSYCLLFQSHNSDVLDGDFSSIEPRTLIITNNHLTLAIEDHVNYPLPDFAKELPVTPHLKVLDIRSFEFLKRIVVSDFKSHDLVFIFSDESEEMVVDASLEYYRQRGEGLGRVPSVGEMSWLLVIKSLRDKEKLLKCVARQWSEMNNGEELSVQVSA</sequence>
<dbReference type="InterPro" id="IPR001683">
    <property type="entry name" value="PX_dom"/>
</dbReference>
<feature type="compositionally biased region" description="Polar residues" evidence="3">
    <location>
        <begin position="528"/>
        <end position="546"/>
    </location>
</feature>
<dbReference type="InterPro" id="IPR057714">
    <property type="entry name" value="PH_NISCH_C"/>
</dbReference>
<dbReference type="Gene3D" id="3.30.1520.10">
    <property type="entry name" value="Phox-like domain"/>
    <property type="match status" value="1"/>
</dbReference>
<feature type="domain" description="PX" evidence="4">
    <location>
        <begin position="9"/>
        <end position="119"/>
    </location>
</feature>
<dbReference type="InterPro" id="IPR032675">
    <property type="entry name" value="LRR_dom_sf"/>
</dbReference>
<feature type="region of interest" description="Disordered" evidence="3">
    <location>
        <begin position="475"/>
        <end position="513"/>
    </location>
</feature>
<dbReference type="SMART" id="SM00365">
    <property type="entry name" value="LRR_SD22"/>
    <property type="match status" value="2"/>
</dbReference>
<comment type="caution">
    <text evidence="5">The sequence shown here is derived from an EMBL/GenBank/DDBJ whole genome shotgun (WGS) entry which is preliminary data.</text>
</comment>
<dbReference type="Pfam" id="PF25625">
    <property type="entry name" value="PH_NISCH_C"/>
    <property type="match status" value="1"/>
</dbReference>
<dbReference type="PANTHER" id="PTHR15454:SF35">
    <property type="entry name" value="NISCHARIN"/>
    <property type="match status" value="1"/>
</dbReference>
<protein>
    <recommendedName>
        <fullName evidence="4">PX domain-containing protein</fullName>
    </recommendedName>
</protein>
<dbReference type="OrthoDB" id="430293at2759"/>
<feature type="region of interest" description="Disordered" evidence="3">
    <location>
        <begin position="982"/>
        <end position="1056"/>
    </location>
</feature>
<dbReference type="InterPro" id="IPR036871">
    <property type="entry name" value="PX_dom_sf"/>
</dbReference>
<evidence type="ECO:0000313" key="5">
    <source>
        <dbReference type="EMBL" id="CAH1782631.1"/>
    </source>
</evidence>
<dbReference type="PANTHER" id="PTHR15454">
    <property type="entry name" value="NISCHARIN RELATED"/>
    <property type="match status" value="1"/>
</dbReference>
<dbReference type="SMART" id="SM00312">
    <property type="entry name" value="PX"/>
    <property type="match status" value="1"/>
</dbReference>
<feature type="compositionally biased region" description="Basic and acidic residues" evidence="3">
    <location>
        <begin position="503"/>
        <end position="513"/>
    </location>
</feature>
<evidence type="ECO:0000313" key="6">
    <source>
        <dbReference type="Proteomes" id="UP000749559"/>
    </source>
</evidence>
<reference evidence="5" key="1">
    <citation type="submission" date="2022-03" db="EMBL/GenBank/DDBJ databases">
        <authorList>
            <person name="Martin C."/>
        </authorList>
    </citation>
    <scope>NUCLEOTIDE SEQUENCE</scope>
</reference>
<evidence type="ECO:0000256" key="2">
    <source>
        <dbReference type="ARBA" id="ARBA00022737"/>
    </source>
</evidence>
<keyword evidence="6" id="KW-1185">Reference proteome</keyword>
<dbReference type="SUPFAM" id="SSF64268">
    <property type="entry name" value="PX domain"/>
    <property type="match status" value="1"/>
</dbReference>
<dbReference type="FunFam" id="3.30.1520.10:FF:000020">
    <property type="entry name" value="nischarin isoform X1"/>
    <property type="match status" value="1"/>
</dbReference>
<dbReference type="Pfam" id="PF00787">
    <property type="entry name" value="PX"/>
    <property type="match status" value="1"/>
</dbReference>
<dbReference type="Gene3D" id="3.80.10.10">
    <property type="entry name" value="Ribonuclease Inhibitor"/>
    <property type="match status" value="2"/>
</dbReference>
<feature type="region of interest" description="Disordered" evidence="3">
    <location>
        <begin position="1163"/>
        <end position="1205"/>
    </location>
</feature>